<sequence length="172" mass="19921">MEKVRSALRQIPMNLISYSEYVQICVDVCLNQEQGVKFAKMLDEFGNVIVLGNVVFFRPEQVAKSMEKIISTSTATSNDPRRNELEQMEKQKVEIDRKAQQQVQGELCCRLGFTVLQILGLMSLTWELGWNVMEPICFFLSSLHFVLAYAFFLRTSKEPSFEGYFQRRAFPK</sequence>
<name>A0ACC0GXA9_9ERIC</name>
<reference evidence="1 2" key="1">
    <citation type="journal article" date="2022" name="Plant J.">
        <title>Chromosome-level genome of Camellia lanceoleosa provides a valuable resource for understanding genome evolution and self-incompatibility.</title>
        <authorList>
            <person name="Gong W."/>
            <person name="Xiao S."/>
            <person name="Wang L."/>
            <person name="Liao Z."/>
            <person name="Chang Y."/>
            <person name="Mo W."/>
            <person name="Hu G."/>
            <person name="Li W."/>
            <person name="Zhao G."/>
            <person name="Zhu H."/>
            <person name="Hu X."/>
            <person name="Ji K."/>
            <person name="Xiang X."/>
            <person name="Song Q."/>
            <person name="Yuan D."/>
            <person name="Jin S."/>
            <person name="Zhang L."/>
        </authorList>
    </citation>
    <scope>NUCLEOTIDE SEQUENCE [LARGE SCALE GENOMIC DNA]</scope>
    <source>
        <strain evidence="1">SQ_2022a</strain>
    </source>
</reference>
<dbReference type="EMBL" id="CM045766">
    <property type="protein sequence ID" value="KAI8004181.1"/>
    <property type="molecule type" value="Genomic_DNA"/>
</dbReference>
<protein>
    <submittedName>
        <fullName evidence="1">Uncharacterized protein</fullName>
    </submittedName>
</protein>
<comment type="caution">
    <text evidence="1">The sequence shown here is derived from an EMBL/GenBank/DDBJ whole genome shotgun (WGS) entry which is preliminary data.</text>
</comment>
<accession>A0ACC0GXA9</accession>
<gene>
    <name evidence="1" type="ORF">LOK49_LG08G00592</name>
</gene>
<keyword evidence="2" id="KW-1185">Reference proteome</keyword>
<organism evidence="1 2">
    <name type="scientific">Camellia lanceoleosa</name>
    <dbReference type="NCBI Taxonomy" id="1840588"/>
    <lineage>
        <taxon>Eukaryota</taxon>
        <taxon>Viridiplantae</taxon>
        <taxon>Streptophyta</taxon>
        <taxon>Embryophyta</taxon>
        <taxon>Tracheophyta</taxon>
        <taxon>Spermatophyta</taxon>
        <taxon>Magnoliopsida</taxon>
        <taxon>eudicotyledons</taxon>
        <taxon>Gunneridae</taxon>
        <taxon>Pentapetalae</taxon>
        <taxon>asterids</taxon>
        <taxon>Ericales</taxon>
        <taxon>Theaceae</taxon>
        <taxon>Camellia</taxon>
    </lineage>
</organism>
<evidence type="ECO:0000313" key="2">
    <source>
        <dbReference type="Proteomes" id="UP001060215"/>
    </source>
</evidence>
<proteinExistence type="predicted"/>
<dbReference type="Proteomes" id="UP001060215">
    <property type="component" value="Chromosome 9"/>
</dbReference>
<evidence type="ECO:0000313" key="1">
    <source>
        <dbReference type="EMBL" id="KAI8004181.1"/>
    </source>
</evidence>